<evidence type="ECO:0000313" key="1">
    <source>
        <dbReference type="EMBL" id="KAI5312439.1"/>
    </source>
</evidence>
<reference evidence="1 2" key="1">
    <citation type="journal article" date="2022" name="G3 (Bethesda)">
        <title>Whole-genome sequence and methylome profiling of the almond [Prunus dulcis (Mill.) D.A. Webb] cultivar 'Nonpareil'.</title>
        <authorList>
            <person name="D'Amico-Willman K.M."/>
            <person name="Ouma W.Z."/>
            <person name="Meulia T."/>
            <person name="Sideli G.M."/>
            <person name="Gradziel T.M."/>
            <person name="Fresnedo-Ramirez J."/>
        </authorList>
    </citation>
    <scope>NUCLEOTIDE SEQUENCE [LARGE SCALE GENOMIC DNA]</scope>
    <source>
        <strain evidence="1">Clone GOH B32 T37-40</strain>
    </source>
</reference>
<keyword evidence="2" id="KW-1185">Reference proteome</keyword>
<protein>
    <recommendedName>
        <fullName evidence="3">Reverse transcriptase</fullName>
    </recommendedName>
</protein>
<dbReference type="Proteomes" id="UP001054821">
    <property type="component" value="Chromosome 8"/>
</dbReference>
<sequence length="240" mass="27838">MGFKLDMNKAFDRVEWDFLEAVMIRMGFTERASEQQISFAKSTIFFSPNTPSNLGQQICHILRMPRVDDPGQEVLLKAMVQAVPAYPMHIFVFPSKICKEINSLMENFLWGQNGNDKRIHWISWNSLGLSKQSGGMGFRDLHEFNLVLIAKQCWRLITEPNSLGAKTLKDLYFPNENFLQARKDSQASWARASLLQGRDILLQDAHLHILDSSQVRLWVDNWIPGFEVGRLQPWLMVWWI</sequence>
<evidence type="ECO:0008006" key="3">
    <source>
        <dbReference type="Google" id="ProtNLM"/>
    </source>
</evidence>
<dbReference type="PANTHER" id="PTHR33116:SF86">
    <property type="entry name" value="REVERSE TRANSCRIPTASE DOMAIN-CONTAINING PROTEIN"/>
    <property type="match status" value="1"/>
</dbReference>
<comment type="caution">
    <text evidence="1">The sequence shown here is derived from an EMBL/GenBank/DDBJ whole genome shotgun (WGS) entry which is preliminary data.</text>
</comment>
<evidence type="ECO:0000313" key="2">
    <source>
        <dbReference type="Proteomes" id="UP001054821"/>
    </source>
</evidence>
<organism evidence="1 2">
    <name type="scientific">Prunus dulcis</name>
    <name type="common">Almond</name>
    <name type="synonym">Amygdalus dulcis</name>
    <dbReference type="NCBI Taxonomy" id="3755"/>
    <lineage>
        <taxon>Eukaryota</taxon>
        <taxon>Viridiplantae</taxon>
        <taxon>Streptophyta</taxon>
        <taxon>Embryophyta</taxon>
        <taxon>Tracheophyta</taxon>
        <taxon>Spermatophyta</taxon>
        <taxon>Magnoliopsida</taxon>
        <taxon>eudicotyledons</taxon>
        <taxon>Gunneridae</taxon>
        <taxon>Pentapetalae</taxon>
        <taxon>rosids</taxon>
        <taxon>fabids</taxon>
        <taxon>Rosales</taxon>
        <taxon>Rosaceae</taxon>
        <taxon>Amygdaloideae</taxon>
        <taxon>Amygdaleae</taxon>
        <taxon>Prunus</taxon>
    </lineage>
</organism>
<name>A0AAD4UUP9_PRUDU</name>
<dbReference type="PANTHER" id="PTHR33116">
    <property type="entry name" value="REVERSE TRANSCRIPTASE ZINC-BINDING DOMAIN-CONTAINING PROTEIN-RELATED-RELATED"/>
    <property type="match status" value="1"/>
</dbReference>
<gene>
    <name evidence="1" type="ORF">L3X38_041612</name>
</gene>
<accession>A0AAD4UUP9</accession>
<proteinExistence type="predicted"/>
<dbReference type="EMBL" id="JAJFAZ020000008">
    <property type="protein sequence ID" value="KAI5312439.1"/>
    <property type="molecule type" value="Genomic_DNA"/>
</dbReference>
<dbReference type="AlphaFoldDB" id="A0AAD4UUP9"/>